<evidence type="ECO:0000256" key="2">
    <source>
        <dbReference type="PIRSR" id="PIRSR605754-1"/>
    </source>
</evidence>
<comment type="caution">
    <text evidence="4">The sequence shown here is derived from an EMBL/GenBank/DDBJ whole genome shotgun (WGS) entry which is preliminary data.</text>
</comment>
<dbReference type="OrthoDB" id="1648028at2"/>
<proteinExistence type="predicted"/>
<dbReference type="PATRIC" id="fig|449659.4.peg.1372"/>
<keyword evidence="3" id="KW-0812">Transmembrane</keyword>
<dbReference type="AlphaFoldDB" id="A0A0R2LGK3"/>
<dbReference type="Pfam" id="PF04203">
    <property type="entry name" value="Sortase"/>
    <property type="match status" value="1"/>
</dbReference>
<keyword evidence="3" id="KW-0472">Membrane</keyword>
<dbReference type="CDD" id="cd05827">
    <property type="entry name" value="Sortase_C"/>
    <property type="match status" value="1"/>
</dbReference>
<evidence type="ECO:0000313" key="5">
    <source>
        <dbReference type="Proteomes" id="UP000051886"/>
    </source>
</evidence>
<dbReference type="InterPro" id="IPR023365">
    <property type="entry name" value="Sortase_dom-sf"/>
</dbReference>
<keyword evidence="3" id="KW-1133">Transmembrane helix</keyword>
<feature type="transmembrane region" description="Helical" evidence="3">
    <location>
        <begin position="246"/>
        <end position="267"/>
    </location>
</feature>
<reference evidence="4 5" key="1">
    <citation type="journal article" date="2015" name="Genome Announc.">
        <title>Expanding the biotechnology potential of lactobacilli through comparative genomics of 213 strains and associated genera.</title>
        <authorList>
            <person name="Sun Z."/>
            <person name="Harris H.M."/>
            <person name="McCann A."/>
            <person name="Guo C."/>
            <person name="Argimon S."/>
            <person name="Zhang W."/>
            <person name="Yang X."/>
            <person name="Jeffery I.B."/>
            <person name="Cooney J.C."/>
            <person name="Kagawa T.F."/>
            <person name="Liu W."/>
            <person name="Song Y."/>
            <person name="Salvetti E."/>
            <person name="Wrobel A."/>
            <person name="Rasinkangas P."/>
            <person name="Parkhill J."/>
            <person name="Rea M.C."/>
            <person name="O'Sullivan O."/>
            <person name="Ritari J."/>
            <person name="Douillard F.P."/>
            <person name="Paul Ross R."/>
            <person name="Yang R."/>
            <person name="Briner A.E."/>
            <person name="Felis G.E."/>
            <person name="de Vos W.M."/>
            <person name="Barrangou R."/>
            <person name="Klaenhammer T.R."/>
            <person name="Caufield P.W."/>
            <person name="Cui Y."/>
            <person name="Zhang H."/>
            <person name="O'Toole P.W."/>
        </authorList>
    </citation>
    <scope>NUCLEOTIDE SEQUENCE [LARGE SCALE GENOMIC DNA]</scope>
    <source>
        <strain evidence="4 5">NBRC 103219</strain>
    </source>
</reference>
<dbReference type="Gene3D" id="2.40.260.10">
    <property type="entry name" value="Sortase"/>
    <property type="match status" value="1"/>
</dbReference>
<evidence type="ECO:0000313" key="4">
    <source>
        <dbReference type="EMBL" id="KRO00678.1"/>
    </source>
</evidence>
<evidence type="ECO:0000256" key="3">
    <source>
        <dbReference type="SAM" id="Phobius"/>
    </source>
</evidence>
<keyword evidence="5" id="KW-1185">Reference proteome</keyword>
<dbReference type="InterPro" id="IPR042002">
    <property type="entry name" value="Sortase_C"/>
</dbReference>
<keyword evidence="1" id="KW-0378">Hydrolase</keyword>
<dbReference type="STRING" id="449659.IV66_GL001355"/>
<feature type="active site" description="Acyl-thioester intermediate" evidence="2">
    <location>
        <position position="207"/>
    </location>
</feature>
<organism evidence="4 5">
    <name type="scientific">Ligilactobacillus pobuzihii</name>
    <dbReference type="NCBI Taxonomy" id="449659"/>
    <lineage>
        <taxon>Bacteria</taxon>
        <taxon>Bacillati</taxon>
        <taxon>Bacillota</taxon>
        <taxon>Bacilli</taxon>
        <taxon>Lactobacillales</taxon>
        <taxon>Lactobacillaceae</taxon>
        <taxon>Ligilactobacillus</taxon>
    </lineage>
</organism>
<sequence>MQGKKKVRRANKIWQILMLLLLLTGFGIALYPFYVGAVNNFIDQFRMQHLAGINNENAAQMRRENEKLSKAGIHIASDPFKGSTNKERVTLEKHIIGTVSVPKTKLHVPLFDKTSDTLLEYGVTVVQGTSYPIGGKSTHTVIAGHRGLASRKLFTDLNHVKKGNIFVIKVDHKNRAYKVNKIEVVKPNNTEVLKIEPGKDLATLLTCTPYMINSHRLLVTGYRVPYTKKIAKEAKKATNENNLQQLLILVGIIVLFVILIVGVIRLIHSFMLKKHVFDFTFTVVNESGVAVSGVKVQLLAKNGKKRAFRAGQEYAVISDDKGQITFTNLPGGLYAIQVGPEPAKKLVFGLKKLKQDQAKFYPRRHEERTFLDDGWKVKV</sequence>
<dbReference type="EMBL" id="JQCN01000018">
    <property type="protein sequence ID" value="KRO00678.1"/>
    <property type="molecule type" value="Genomic_DNA"/>
</dbReference>
<dbReference type="Proteomes" id="UP000051886">
    <property type="component" value="Unassembled WGS sequence"/>
</dbReference>
<feature type="active site" description="Proton donor/acceptor" evidence="2">
    <location>
        <position position="145"/>
    </location>
</feature>
<accession>A0A0R2LGK3</accession>
<dbReference type="NCBIfam" id="NF033745">
    <property type="entry name" value="class_C_sortase"/>
    <property type="match status" value="1"/>
</dbReference>
<dbReference type="RefSeq" id="WP_017867448.1">
    <property type="nucleotide sequence ID" value="NZ_BJYB01000017.1"/>
</dbReference>
<feature type="transmembrane region" description="Helical" evidence="3">
    <location>
        <begin position="12"/>
        <end position="34"/>
    </location>
</feature>
<dbReference type="GO" id="GO:0016787">
    <property type="term" value="F:hydrolase activity"/>
    <property type="evidence" value="ECO:0007669"/>
    <property type="project" value="UniProtKB-KW"/>
</dbReference>
<dbReference type="InterPro" id="IPR013783">
    <property type="entry name" value="Ig-like_fold"/>
</dbReference>
<dbReference type="Gene3D" id="2.60.40.10">
    <property type="entry name" value="Immunoglobulins"/>
    <property type="match status" value="1"/>
</dbReference>
<name>A0A0R2LGK3_9LACO</name>
<dbReference type="SUPFAM" id="SSF63817">
    <property type="entry name" value="Sortase"/>
    <property type="match status" value="1"/>
</dbReference>
<gene>
    <name evidence="4" type="ORF">IV66_GL001355</name>
</gene>
<protein>
    <submittedName>
        <fullName evidence="4">Sortase family protein</fullName>
    </submittedName>
</protein>
<dbReference type="NCBIfam" id="TIGR01076">
    <property type="entry name" value="sortase_fam"/>
    <property type="match status" value="1"/>
</dbReference>
<evidence type="ECO:0000256" key="1">
    <source>
        <dbReference type="ARBA" id="ARBA00022801"/>
    </source>
</evidence>
<dbReference type="SUPFAM" id="SSF49478">
    <property type="entry name" value="Cna protein B-type domain"/>
    <property type="match status" value="1"/>
</dbReference>
<dbReference type="InterPro" id="IPR005754">
    <property type="entry name" value="Sortase"/>
</dbReference>